<reference evidence="3 4" key="1">
    <citation type="submission" date="2023-03" db="EMBL/GenBank/DDBJ databases">
        <title>Mating type loci evolution in Malassezia.</title>
        <authorList>
            <person name="Coelho M.A."/>
        </authorList>
    </citation>
    <scope>NUCLEOTIDE SEQUENCE [LARGE SCALE GENOMIC DNA]</scope>
    <source>
        <strain evidence="3 4">CBS 13387</strain>
    </source>
</reference>
<name>A0AAJ6CKZ5_9BASI</name>
<dbReference type="InterPro" id="IPR009269">
    <property type="entry name" value="NKAP_C"/>
</dbReference>
<organism evidence="3 4">
    <name type="scientific">Malassezia arunalokei</name>
    <dbReference type="NCBI Taxonomy" id="1514897"/>
    <lineage>
        <taxon>Eukaryota</taxon>
        <taxon>Fungi</taxon>
        <taxon>Dikarya</taxon>
        <taxon>Basidiomycota</taxon>
        <taxon>Ustilaginomycotina</taxon>
        <taxon>Malasseziomycetes</taxon>
        <taxon>Malasseziales</taxon>
        <taxon>Malasseziaceae</taxon>
        <taxon>Malassezia</taxon>
    </lineage>
</organism>
<dbReference type="AlphaFoldDB" id="A0AAJ6CKZ5"/>
<keyword evidence="4" id="KW-1185">Reference proteome</keyword>
<dbReference type="PANTHER" id="PTHR13087">
    <property type="entry name" value="NF-KAPPA B ACTIVATING PROTEIN"/>
    <property type="match status" value="1"/>
</dbReference>
<accession>A0AAJ6CKZ5</accession>
<dbReference type="Proteomes" id="UP001217582">
    <property type="component" value="Chromosome 2"/>
</dbReference>
<sequence>MSDHDNARALDERAYGKQLLPGEGAAMASYVQSGKRIPRRGEIGLNADQIEAFERAGFVMSGSRHGRMDAVRTRKEHQVISAEQRQSQLSQKRLDRARKEAEIIHQFRDMVDTMQHQPAN</sequence>
<dbReference type="Pfam" id="PF06047">
    <property type="entry name" value="Nkap_C"/>
    <property type="match status" value="1"/>
</dbReference>
<evidence type="ECO:0000313" key="3">
    <source>
        <dbReference type="EMBL" id="WFD15367.1"/>
    </source>
</evidence>
<comment type="similarity">
    <text evidence="1">Belongs to the NKAP family.</text>
</comment>
<feature type="domain" description="NF-kappa-B-activating protein C-terminal" evidence="2">
    <location>
        <begin position="13"/>
        <end position="112"/>
    </location>
</feature>
<dbReference type="GO" id="GO:0010468">
    <property type="term" value="P:regulation of gene expression"/>
    <property type="evidence" value="ECO:0007669"/>
    <property type="project" value="TreeGrafter"/>
</dbReference>
<dbReference type="EMBL" id="CP119917">
    <property type="protein sequence ID" value="WFD15367.1"/>
    <property type="molecule type" value="Genomic_DNA"/>
</dbReference>
<dbReference type="InterPro" id="IPR040466">
    <property type="entry name" value="NKAP"/>
</dbReference>
<evidence type="ECO:0000259" key="2">
    <source>
        <dbReference type="Pfam" id="PF06047"/>
    </source>
</evidence>
<protein>
    <recommendedName>
        <fullName evidence="2">NF-kappa-B-activating protein C-terminal domain-containing protein</fullName>
    </recommendedName>
</protein>
<evidence type="ECO:0000256" key="1">
    <source>
        <dbReference type="ARBA" id="ARBA00009313"/>
    </source>
</evidence>
<dbReference type="GO" id="GO:0005634">
    <property type="term" value="C:nucleus"/>
    <property type="evidence" value="ECO:0007669"/>
    <property type="project" value="TreeGrafter"/>
</dbReference>
<proteinExistence type="inferred from homology"/>
<dbReference type="GO" id="GO:0003682">
    <property type="term" value="F:chromatin binding"/>
    <property type="evidence" value="ECO:0007669"/>
    <property type="project" value="InterPro"/>
</dbReference>
<evidence type="ECO:0000313" key="4">
    <source>
        <dbReference type="Proteomes" id="UP001217582"/>
    </source>
</evidence>
<gene>
    <name evidence="3" type="ORF">MARU1_001385</name>
</gene>
<dbReference type="PANTHER" id="PTHR13087:SF0">
    <property type="entry name" value="NFKB ACTIVATING PROTEIN LIKE"/>
    <property type="match status" value="1"/>
</dbReference>